<dbReference type="RefSeq" id="XP_018142875.1">
    <property type="nucleotide sequence ID" value="XM_018293699.1"/>
</dbReference>
<dbReference type="GeneID" id="28857693"/>
<sequence length="133" mass="14938">MASCAAIDVLRGMCSETSIDINFDRIVPQGRRRDASSTLIVMAGNTHGRMDDKNEEDTSNRFGTQKSAAVSRKLTALLVSISDHLHIVFPWAERHQMLNRLGQGDYDSSVREPSCSNLGMMRLGRTMRRNHIF</sequence>
<comment type="caution">
    <text evidence="1">The sequence shown here is derived from an EMBL/GenBank/DDBJ whole genome shotgun (WGS) entry which is preliminary data.</text>
</comment>
<dbReference type="Proteomes" id="UP000078397">
    <property type="component" value="Unassembled WGS sequence"/>
</dbReference>
<evidence type="ECO:0000313" key="2">
    <source>
        <dbReference type="Proteomes" id="UP000078397"/>
    </source>
</evidence>
<accession>A0A179FKC5</accession>
<protein>
    <submittedName>
        <fullName evidence="1">Uncharacterized protein</fullName>
    </submittedName>
</protein>
<organism evidence="1 2">
    <name type="scientific">Pochonia chlamydosporia 170</name>
    <dbReference type="NCBI Taxonomy" id="1380566"/>
    <lineage>
        <taxon>Eukaryota</taxon>
        <taxon>Fungi</taxon>
        <taxon>Dikarya</taxon>
        <taxon>Ascomycota</taxon>
        <taxon>Pezizomycotina</taxon>
        <taxon>Sordariomycetes</taxon>
        <taxon>Hypocreomycetidae</taxon>
        <taxon>Hypocreales</taxon>
        <taxon>Clavicipitaceae</taxon>
        <taxon>Pochonia</taxon>
    </lineage>
</organism>
<keyword evidence="2" id="KW-1185">Reference proteome</keyword>
<gene>
    <name evidence="1" type="ORF">VFPPC_15946</name>
</gene>
<dbReference type="KEGG" id="pchm:VFPPC_15946"/>
<name>A0A179FKC5_METCM</name>
<dbReference type="AlphaFoldDB" id="A0A179FKC5"/>
<proteinExistence type="predicted"/>
<dbReference type="EMBL" id="LSBJ02000004">
    <property type="protein sequence ID" value="OAQ65788.1"/>
    <property type="molecule type" value="Genomic_DNA"/>
</dbReference>
<evidence type="ECO:0000313" key="1">
    <source>
        <dbReference type="EMBL" id="OAQ65788.1"/>
    </source>
</evidence>
<reference evidence="1 2" key="1">
    <citation type="journal article" date="2016" name="PLoS Pathog.">
        <title>Biosynthesis of antibiotic leucinostatins in bio-control fungus Purpureocillium lilacinum and their inhibition on phytophthora revealed by genome mining.</title>
        <authorList>
            <person name="Wang G."/>
            <person name="Liu Z."/>
            <person name="Lin R."/>
            <person name="Li E."/>
            <person name="Mao Z."/>
            <person name="Ling J."/>
            <person name="Yang Y."/>
            <person name="Yin W.B."/>
            <person name="Xie B."/>
        </authorList>
    </citation>
    <scope>NUCLEOTIDE SEQUENCE [LARGE SCALE GENOMIC DNA]</scope>
    <source>
        <strain evidence="1">170</strain>
    </source>
</reference>